<proteinExistence type="predicted"/>
<sequence length="82" mass="9796">MIRKFEVGEKVKWSKELDIIREVLENRMDQDMDRELIETRDLSSIEMTPRPRVFKGMVRCGWNDLQGNWQSGVFHQDELISV</sequence>
<name>A0A2S7IFA0_9BACT</name>
<keyword evidence="2" id="KW-1185">Reference proteome</keyword>
<evidence type="ECO:0000313" key="1">
    <source>
        <dbReference type="EMBL" id="PQA53782.1"/>
    </source>
</evidence>
<accession>A0A2S7IFA0</accession>
<dbReference type="AlphaFoldDB" id="A0A2S7IFA0"/>
<evidence type="ECO:0000313" key="2">
    <source>
        <dbReference type="Proteomes" id="UP000239590"/>
    </source>
</evidence>
<organism evidence="1 2">
    <name type="scientific">Siphonobacter curvatus</name>
    <dbReference type="NCBI Taxonomy" id="2094562"/>
    <lineage>
        <taxon>Bacteria</taxon>
        <taxon>Pseudomonadati</taxon>
        <taxon>Bacteroidota</taxon>
        <taxon>Cytophagia</taxon>
        <taxon>Cytophagales</taxon>
        <taxon>Cytophagaceae</taxon>
        <taxon>Siphonobacter</taxon>
    </lineage>
</organism>
<protein>
    <submittedName>
        <fullName evidence="1">Uncharacterized protein</fullName>
    </submittedName>
</protein>
<dbReference type="EMBL" id="PTRA01000008">
    <property type="protein sequence ID" value="PQA53782.1"/>
    <property type="molecule type" value="Genomic_DNA"/>
</dbReference>
<reference evidence="2" key="1">
    <citation type="submission" date="2018-02" db="EMBL/GenBank/DDBJ databases">
        <title>Genome sequencing of Solimonas sp. HR-BB.</title>
        <authorList>
            <person name="Lee Y."/>
            <person name="Jeon C.O."/>
        </authorList>
    </citation>
    <scope>NUCLEOTIDE SEQUENCE [LARGE SCALE GENOMIC DNA]</scope>
    <source>
        <strain evidence="2">HR-U</strain>
    </source>
</reference>
<dbReference type="OrthoDB" id="9865649at2"/>
<dbReference type="Proteomes" id="UP000239590">
    <property type="component" value="Unassembled WGS sequence"/>
</dbReference>
<dbReference type="RefSeq" id="WP_104715942.1">
    <property type="nucleotide sequence ID" value="NZ_PTRA01000008.1"/>
</dbReference>
<gene>
    <name evidence="1" type="ORF">C5O19_24225</name>
</gene>
<comment type="caution">
    <text evidence="1">The sequence shown here is derived from an EMBL/GenBank/DDBJ whole genome shotgun (WGS) entry which is preliminary data.</text>
</comment>